<keyword evidence="3" id="KW-1185">Reference proteome</keyword>
<protein>
    <submittedName>
        <fullName evidence="2">Uncharacterized protein</fullName>
    </submittedName>
</protein>
<evidence type="ECO:0000256" key="1">
    <source>
        <dbReference type="SAM" id="MobiDB-lite"/>
    </source>
</evidence>
<reference evidence="2" key="1">
    <citation type="submission" date="2020-12" db="EMBL/GenBank/DDBJ databases">
        <title>Metabolic potential, ecology and presence of endohyphal bacteria is reflected in genomic diversity of Mucoromycotina.</title>
        <authorList>
            <person name="Muszewska A."/>
            <person name="Okrasinska A."/>
            <person name="Steczkiewicz K."/>
            <person name="Drgas O."/>
            <person name="Orlowska M."/>
            <person name="Perlinska-Lenart U."/>
            <person name="Aleksandrzak-Piekarczyk T."/>
            <person name="Szatraj K."/>
            <person name="Zielenkiewicz U."/>
            <person name="Pilsyk S."/>
            <person name="Malc E."/>
            <person name="Mieczkowski P."/>
            <person name="Kruszewska J.S."/>
            <person name="Biernat P."/>
            <person name="Pawlowska J."/>
        </authorList>
    </citation>
    <scope>NUCLEOTIDE SEQUENCE</scope>
    <source>
        <strain evidence="2">CBS 226.32</strain>
    </source>
</reference>
<name>A0A8H7V1N8_9FUNG</name>
<accession>A0A8H7V1N8</accession>
<proteinExistence type="predicted"/>
<gene>
    <name evidence="2" type="ORF">INT46_009028</name>
</gene>
<feature type="compositionally biased region" description="Polar residues" evidence="1">
    <location>
        <begin position="33"/>
        <end position="77"/>
    </location>
</feature>
<dbReference type="Proteomes" id="UP000650833">
    <property type="component" value="Unassembled WGS sequence"/>
</dbReference>
<comment type="caution">
    <text evidence="2">The sequence shown here is derived from an EMBL/GenBank/DDBJ whole genome shotgun (WGS) entry which is preliminary data.</text>
</comment>
<organism evidence="2 3">
    <name type="scientific">Mucor plumbeus</name>
    <dbReference type="NCBI Taxonomy" id="97098"/>
    <lineage>
        <taxon>Eukaryota</taxon>
        <taxon>Fungi</taxon>
        <taxon>Fungi incertae sedis</taxon>
        <taxon>Mucoromycota</taxon>
        <taxon>Mucoromycotina</taxon>
        <taxon>Mucoromycetes</taxon>
        <taxon>Mucorales</taxon>
        <taxon>Mucorineae</taxon>
        <taxon>Mucoraceae</taxon>
        <taxon>Mucor</taxon>
    </lineage>
</organism>
<evidence type="ECO:0000313" key="2">
    <source>
        <dbReference type="EMBL" id="KAG2198249.1"/>
    </source>
</evidence>
<dbReference type="AlphaFoldDB" id="A0A8H7V1N8"/>
<dbReference type="EMBL" id="JAEPRC010000394">
    <property type="protein sequence ID" value="KAG2198249.1"/>
    <property type="molecule type" value="Genomic_DNA"/>
</dbReference>
<feature type="region of interest" description="Disordered" evidence="1">
    <location>
        <begin position="1"/>
        <end position="77"/>
    </location>
</feature>
<evidence type="ECO:0000313" key="3">
    <source>
        <dbReference type="Proteomes" id="UP000650833"/>
    </source>
</evidence>
<sequence length="77" mass="8651">MPINLLEKRKKHKNDVQGDNYTEDQDSYGNDYITATTSDTGDDNSNYGNDITWADNATDNSYSDQETANSVYDNNGM</sequence>